<evidence type="ECO:0000313" key="2">
    <source>
        <dbReference type="Proteomes" id="UP000179024"/>
    </source>
</evidence>
<dbReference type="Pfam" id="PF02810">
    <property type="entry name" value="SEC-C"/>
    <property type="match status" value="1"/>
</dbReference>
<dbReference type="AlphaFoldDB" id="A0A1F7I511"/>
<accession>A0A1F7I511</accession>
<organism evidence="1 2">
    <name type="scientific">Candidatus Roizmanbacteria bacterium RIFCSPHIGHO2_12_FULL_44_10</name>
    <dbReference type="NCBI Taxonomy" id="1802054"/>
    <lineage>
        <taxon>Bacteria</taxon>
        <taxon>Candidatus Roizmaniibacteriota</taxon>
    </lineage>
</organism>
<protein>
    <submittedName>
        <fullName evidence="1">Uncharacterized protein</fullName>
    </submittedName>
</protein>
<comment type="caution">
    <text evidence="1">The sequence shown here is derived from an EMBL/GenBank/DDBJ whole genome shotgun (WGS) entry which is preliminary data.</text>
</comment>
<gene>
    <name evidence="1" type="ORF">A3F34_00145</name>
</gene>
<sequence length="426" mass="50164">MKIGRNEPCPCGSGKKYKKCHLDNPNPEPKHEKHHFNLKGKVAEEIVQYLAEKTFFADWCYKNPILENGKELCDLLVVFGETAIIYQIKNLKLDEKSRYKKGEVDKNLRQLVGAKRTLFTLNKTIELSNPNRGKEAFNPKSIKEIFLISALVGKGEDYSYSLEEFKKLTIHVFDREFTQVSLNELDTIKDFIDYLRAKERLIKNGKEIMIVGGEKELLAFYLMNDRSFNRFDKSTMIILEEGAWKNLQRKPEYRAKKLLDEISYGWDAIISRAHETRVPEYERIAREMARLNRFERRYFSKGFVEAHMKAHKDEQNNNFRRIIVGEDSTYCFLFMDDPEPRDRRKAFLSAICFIARGKYKKNKRVLGIATEMKIRPRSSYDFCLLDKPTWNRKDQKEMEKLQKETGIFANPEINIVHEDEYPSSND</sequence>
<proteinExistence type="predicted"/>
<dbReference type="Gene3D" id="3.10.450.50">
    <property type="match status" value="1"/>
</dbReference>
<name>A0A1F7I511_9BACT</name>
<evidence type="ECO:0000313" key="1">
    <source>
        <dbReference type="EMBL" id="OGK38458.1"/>
    </source>
</evidence>
<dbReference type="Proteomes" id="UP000179024">
    <property type="component" value="Unassembled WGS sequence"/>
</dbReference>
<reference evidence="1 2" key="1">
    <citation type="journal article" date="2016" name="Nat. Commun.">
        <title>Thousands of microbial genomes shed light on interconnected biogeochemical processes in an aquifer system.</title>
        <authorList>
            <person name="Anantharaman K."/>
            <person name="Brown C.T."/>
            <person name="Hug L.A."/>
            <person name="Sharon I."/>
            <person name="Castelle C.J."/>
            <person name="Probst A.J."/>
            <person name="Thomas B.C."/>
            <person name="Singh A."/>
            <person name="Wilkins M.J."/>
            <person name="Karaoz U."/>
            <person name="Brodie E.L."/>
            <person name="Williams K.H."/>
            <person name="Hubbard S.S."/>
            <person name="Banfield J.F."/>
        </authorList>
    </citation>
    <scope>NUCLEOTIDE SEQUENCE [LARGE SCALE GENOMIC DNA]</scope>
</reference>
<dbReference type="SUPFAM" id="SSF103642">
    <property type="entry name" value="Sec-C motif"/>
    <property type="match status" value="1"/>
</dbReference>
<dbReference type="EMBL" id="MGAE01000057">
    <property type="protein sequence ID" value="OGK38458.1"/>
    <property type="molecule type" value="Genomic_DNA"/>
</dbReference>
<dbReference type="InterPro" id="IPR004027">
    <property type="entry name" value="SEC_C_motif"/>
</dbReference>